<comment type="caution">
    <text evidence="1">The sequence shown here is derived from an EMBL/GenBank/DDBJ whole genome shotgun (WGS) entry which is preliminary data.</text>
</comment>
<gene>
    <name evidence="1" type="ORF">JOE58_000769</name>
</gene>
<dbReference type="RefSeq" id="WP_175329317.1">
    <property type="nucleotide sequence ID" value="NZ_BMOI01000001.1"/>
</dbReference>
<protein>
    <submittedName>
        <fullName evidence="1">Septum formation topological specificity factor MinE</fullName>
    </submittedName>
</protein>
<evidence type="ECO:0000313" key="2">
    <source>
        <dbReference type="Proteomes" id="UP000746584"/>
    </source>
</evidence>
<dbReference type="Proteomes" id="UP000746584">
    <property type="component" value="Unassembled WGS sequence"/>
</dbReference>
<proteinExistence type="predicted"/>
<keyword evidence="2" id="KW-1185">Reference proteome</keyword>
<evidence type="ECO:0000313" key="1">
    <source>
        <dbReference type="EMBL" id="MBM7801518.1"/>
    </source>
</evidence>
<name>A0ABS2RRX8_9MICO</name>
<reference evidence="1 2" key="1">
    <citation type="submission" date="2021-01" db="EMBL/GenBank/DDBJ databases">
        <title>Sequencing the genomes of 1000 actinobacteria strains.</title>
        <authorList>
            <person name="Klenk H.-P."/>
        </authorList>
    </citation>
    <scope>NUCLEOTIDE SEQUENCE [LARGE SCALE GENOMIC DNA]</scope>
    <source>
        <strain evidence="1 2">DSM 20542</strain>
    </source>
</reference>
<sequence>MNATAHRTRMNFAEEQTARRRLAGSSRAAERLALSLAEDSSLDEAAIEVVRRVRRLRRVAVSSGRESTMEAAQRRVDLVVARLRAARTIGVTSIELFIDVLTVIGPPLDTQSELSPYLRMHESARGVMAELVTRVTGGGTRDSAVIDLHRLQAARWSVPFHDDDAIVDAMKSFDAQLLRLRAEPPPPQPGDS</sequence>
<dbReference type="EMBL" id="JAFBCG010000001">
    <property type="protein sequence ID" value="MBM7801518.1"/>
    <property type="molecule type" value="Genomic_DNA"/>
</dbReference>
<accession>A0ABS2RRX8</accession>
<organism evidence="1 2">
    <name type="scientific">Curtobacterium luteum</name>
    <dbReference type="NCBI Taxonomy" id="33881"/>
    <lineage>
        <taxon>Bacteria</taxon>
        <taxon>Bacillati</taxon>
        <taxon>Actinomycetota</taxon>
        <taxon>Actinomycetes</taxon>
        <taxon>Micrococcales</taxon>
        <taxon>Microbacteriaceae</taxon>
        <taxon>Curtobacterium</taxon>
    </lineage>
</organism>